<dbReference type="AlphaFoldDB" id="A0ABD5V5R9"/>
<proteinExistence type="predicted"/>
<dbReference type="InterPro" id="IPR036938">
    <property type="entry name" value="PAP2/HPO_sf"/>
</dbReference>
<accession>A0ABD5V5R9</accession>
<evidence type="ECO:0000256" key="1">
    <source>
        <dbReference type="SAM" id="MobiDB-lite"/>
    </source>
</evidence>
<name>A0ABD5V5R9_9EURY</name>
<protein>
    <submittedName>
        <fullName evidence="2">Vanadium-dependent haloperoxidase</fullName>
    </submittedName>
</protein>
<dbReference type="InterPro" id="IPR006311">
    <property type="entry name" value="TAT_signal"/>
</dbReference>
<dbReference type="PANTHER" id="PTHR34599">
    <property type="entry name" value="PEROXIDASE-RELATED"/>
    <property type="match status" value="1"/>
</dbReference>
<dbReference type="PROSITE" id="PS51318">
    <property type="entry name" value="TAT"/>
    <property type="match status" value="1"/>
</dbReference>
<comment type="caution">
    <text evidence="2">The sequence shown here is derived from an EMBL/GenBank/DDBJ whole genome shotgun (WGS) entry which is preliminary data.</text>
</comment>
<dbReference type="InterPro" id="IPR052559">
    <property type="entry name" value="V-haloperoxidase"/>
</dbReference>
<evidence type="ECO:0000313" key="3">
    <source>
        <dbReference type="Proteomes" id="UP001596312"/>
    </source>
</evidence>
<feature type="region of interest" description="Disordered" evidence="1">
    <location>
        <begin position="46"/>
        <end position="65"/>
    </location>
</feature>
<keyword evidence="3" id="KW-1185">Reference proteome</keyword>
<dbReference type="RefSeq" id="WP_340603949.1">
    <property type="nucleotide sequence ID" value="NZ_JBBMXV010000003.1"/>
</dbReference>
<feature type="region of interest" description="Disordered" evidence="1">
    <location>
        <begin position="1"/>
        <end position="21"/>
    </location>
</feature>
<dbReference type="InterPro" id="IPR016119">
    <property type="entry name" value="Br/Cl_peroxidase_C"/>
</dbReference>
<dbReference type="SUPFAM" id="SSF48317">
    <property type="entry name" value="Acid phosphatase/Vanadium-dependent haloperoxidase"/>
    <property type="match status" value="1"/>
</dbReference>
<dbReference type="Gene3D" id="1.10.606.10">
    <property type="entry name" value="Vanadium-containing Chloroperoxidase, domain 2"/>
    <property type="match status" value="1"/>
</dbReference>
<evidence type="ECO:0000313" key="2">
    <source>
        <dbReference type="EMBL" id="MFC6905425.1"/>
    </source>
</evidence>
<dbReference type="CDD" id="cd03398">
    <property type="entry name" value="PAP2_haloperoxidase"/>
    <property type="match status" value="1"/>
</dbReference>
<sequence length="585" mass="64599">MSAEQDRTEEETKDGAKADISSKRRRVLGGIGAAGLASIFGIGAGSTGAAATSDGGGSDGMMDGTDRLETAYEKRMELVEKLQERGMPSMEEREKADDEDAYPSKIAMFTKGLPHADDGTPDRGAYDHLTEALDTGDPELFETIPQGGHREFIEPQGAYSVELMGPDPHSLTIKDAPPAFDSDQQVGEMIELYWQSLARDVPFREYEDSELIQAAADELEDTPGYNGPTDPKYLFHADLDGVEKGPYLSQFLLKDAPLSVHEISQDIITLKERDYVTDYDEWLANMRGQTPGPEDESGHHDGEIADSLTDHRKYMSSGRDLAACVERDMVFQPYMIAVMVLMGRPVDGVVSDPEELFGDYHPYADSDTQVGFLDFGREGIMDLVSGIGQPAHVASWVQKWLVHRRARPEEYGGLVEATVNDDIDADHPVPVEKFEEYEVFDRIYEENGSHVLTQAYPEGAPLHPAYPGGHSTVSAACSTVLKAVFNEDYVIEDPVQPTADGEELEPYEGEELTIRSELNKLASNVNYGGRQFAGVHFRSDHDAGMALGQELAIQYLEDAAMRFHDELDFDGWTFTDFDGNTVHID</sequence>
<reference evidence="2 3" key="1">
    <citation type="journal article" date="2019" name="Int. J. Syst. Evol. Microbiol.">
        <title>The Global Catalogue of Microorganisms (GCM) 10K type strain sequencing project: providing services to taxonomists for standard genome sequencing and annotation.</title>
        <authorList>
            <consortium name="The Broad Institute Genomics Platform"/>
            <consortium name="The Broad Institute Genome Sequencing Center for Infectious Disease"/>
            <person name="Wu L."/>
            <person name="Ma J."/>
        </authorList>
    </citation>
    <scope>NUCLEOTIDE SEQUENCE [LARGE SCALE GENOMIC DNA]</scope>
    <source>
        <strain evidence="2 3">CGMCC 1.3240</strain>
    </source>
</reference>
<organism evidence="2 3">
    <name type="scientific">Halalkalicoccus tibetensis</name>
    <dbReference type="NCBI Taxonomy" id="175632"/>
    <lineage>
        <taxon>Archaea</taxon>
        <taxon>Methanobacteriati</taxon>
        <taxon>Methanobacteriota</taxon>
        <taxon>Stenosarchaea group</taxon>
        <taxon>Halobacteria</taxon>
        <taxon>Halobacteriales</taxon>
        <taxon>Halococcaceae</taxon>
        <taxon>Halalkalicoccus</taxon>
    </lineage>
</organism>
<dbReference type="EMBL" id="JBHSXQ010000003">
    <property type="protein sequence ID" value="MFC6905425.1"/>
    <property type="molecule type" value="Genomic_DNA"/>
</dbReference>
<dbReference type="PANTHER" id="PTHR34599:SF1">
    <property type="entry name" value="PHOSPHATIDIC ACID PHOSPHATASE TYPE 2_HALOPEROXIDASE DOMAIN-CONTAINING PROTEIN"/>
    <property type="match status" value="1"/>
</dbReference>
<dbReference type="Proteomes" id="UP001596312">
    <property type="component" value="Unassembled WGS sequence"/>
</dbReference>
<gene>
    <name evidence="2" type="ORF">ACFQGH_09485</name>
</gene>